<sequence>MDESGYKEEVNEVIERFMKKHQSSPNSDIEEVSLQDGGMCT</sequence>
<keyword evidence="3" id="KW-1185">Reference proteome</keyword>
<evidence type="ECO:0000313" key="3">
    <source>
        <dbReference type="Proteomes" id="UP000637906"/>
    </source>
</evidence>
<dbReference type="Proteomes" id="UP000637906">
    <property type="component" value="Unassembled WGS sequence"/>
</dbReference>
<reference evidence="2 3" key="1">
    <citation type="journal article" date="2021" name="Microb. Ecol.">
        <title>Candidatus Mesenet longicola: Novel Endosymbionts of Brontispa longissima that Induce Cytoplasmic Incompatibility.</title>
        <authorList>
            <person name="Takano S."/>
            <person name="Gotoh Y."/>
            <person name="Hayashi T."/>
        </authorList>
    </citation>
    <scope>NUCLEOTIDE SEQUENCE [LARGE SCALE GENOMIC DNA]</scope>
    <source>
        <strain evidence="2">L5</strain>
    </source>
</reference>
<dbReference type="EMBL" id="BNGU01000056">
    <property type="protein sequence ID" value="GHM60005.1"/>
    <property type="molecule type" value="Genomic_DNA"/>
</dbReference>
<comment type="caution">
    <text evidence="2">The sequence shown here is derived from an EMBL/GenBank/DDBJ whole genome shotgun (WGS) entry which is preliminary data.</text>
</comment>
<proteinExistence type="predicted"/>
<evidence type="ECO:0000313" key="2">
    <source>
        <dbReference type="EMBL" id="GHM60005.1"/>
    </source>
</evidence>
<name>A0A8J3MPK7_9RICK</name>
<gene>
    <name evidence="2" type="ORF">sL5_09980</name>
</gene>
<organism evidence="2 3">
    <name type="scientific">Candidatus Mesenet longicola</name>
    <dbReference type="NCBI Taxonomy" id="1892558"/>
    <lineage>
        <taxon>Bacteria</taxon>
        <taxon>Pseudomonadati</taxon>
        <taxon>Pseudomonadota</taxon>
        <taxon>Alphaproteobacteria</taxon>
        <taxon>Rickettsiales</taxon>
        <taxon>Anaplasmataceae</taxon>
        <taxon>Candidatus Mesenet</taxon>
    </lineage>
</organism>
<dbReference type="AlphaFoldDB" id="A0A8J3MPK7"/>
<evidence type="ECO:0000256" key="1">
    <source>
        <dbReference type="SAM" id="MobiDB-lite"/>
    </source>
</evidence>
<accession>A0A8J3MPK7</accession>
<feature type="region of interest" description="Disordered" evidence="1">
    <location>
        <begin position="20"/>
        <end position="41"/>
    </location>
</feature>
<protein>
    <submittedName>
        <fullName evidence="2">Uncharacterized protein</fullName>
    </submittedName>
</protein>